<dbReference type="EMBL" id="CAKLDI010000002">
    <property type="protein sequence ID" value="CAH0535106.1"/>
    <property type="molecule type" value="Genomic_DNA"/>
</dbReference>
<evidence type="ECO:0000313" key="2">
    <source>
        <dbReference type="EMBL" id="CAH0535106.1"/>
    </source>
</evidence>
<feature type="chain" id="PRO_5046451643" evidence="1">
    <location>
        <begin position="19"/>
        <end position="520"/>
    </location>
</feature>
<feature type="signal peptide" evidence="1">
    <location>
        <begin position="1"/>
        <end position="18"/>
    </location>
</feature>
<dbReference type="Proteomes" id="UP000838672">
    <property type="component" value="Unassembled WGS sequence"/>
</dbReference>
<dbReference type="RefSeq" id="WP_237467966.1">
    <property type="nucleotide sequence ID" value="NZ_CAKLDI010000002.1"/>
</dbReference>
<keyword evidence="3" id="KW-1185">Reference proteome</keyword>
<proteinExistence type="predicted"/>
<gene>
    <name evidence="2" type="ORF">VST7929_02767</name>
</gene>
<evidence type="ECO:0000313" key="3">
    <source>
        <dbReference type="Proteomes" id="UP000838672"/>
    </source>
</evidence>
<evidence type="ECO:0000256" key="1">
    <source>
        <dbReference type="SAM" id="SignalP"/>
    </source>
</evidence>
<reference evidence="2" key="1">
    <citation type="submission" date="2021-11" db="EMBL/GenBank/DDBJ databases">
        <authorList>
            <person name="Rodrigo-Torres L."/>
            <person name="Arahal R. D."/>
            <person name="Lucena T."/>
        </authorList>
    </citation>
    <scope>NUCLEOTIDE SEQUENCE</scope>
    <source>
        <strain evidence="2">CECT 7929</strain>
    </source>
</reference>
<comment type="caution">
    <text evidence="2">The sequence shown here is derived from an EMBL/GenBank/DDBJ whole genome shotgun (WGS) entry which is preliminary data.</text>
</comment>
<organism evidence="2 3">
    <name type="scientific">Vibrio stylophorae</name>
    <dbReference type="NCBI Taxonomy" id="659351"/>
    <lineage>
        <taxon>Bacteria</taxon>
        <taxon>Pseudomonadati</taxon>
        <taxon>Pseudomonadota</taxon>
        <taxon>Gammaproteobacteria</taxon>
        <taxon>Vibrionales</taxon>
        <taxon>Vibrionaceae</taxon>
        <taxon>Vibrio</taxon>
    </lineage>
</organism>
<name>A0ABN8DY89_9VIBR</name>
<accession>A0ABN8DY89</accession>
<protein>
    <submittedName>
        <fullName evidence="2">Uncharacterized protein</fullName>
    </submittedName>
</protein>
<sequence length="520" mass="59172">MRPFQVLLMALLSIPLFACSPTSKPENTLQVRQDFNQRYYAQLGLLAIPHSLGLTGWVDADDEQLAFISEIDASFSRHAKANDDKPTLRLKSNWLAIYEDRTGIDNSLDSDFSSGAPKRLFDALTYPIHVTQESQGLDFSTDAKAKWQNIKLMPKGLLNQLPILPPAIELKVGATLTQTDANELLVEYQVVWMQGDTIRLAVKAGEVGYRHFQGWVEYSVKSGELKRMSLLISWLQPVGQGKYPVRGILLVGPKPMAEPYDLASHPIDEHPFSLPEQFWPIESMSEHNKNGTAADQFKAELKLVDANQRIYGLQLRAPKGMPFVWILAKHLKAYDAKGQQIDQPISYISRGELNDEVWHQAIMMPRTSKLAASVRADMIIKDQYSQQQVTVPIENGQFHYQNPWVSFDGQKLADGRWKVTMYGITSENRFEQGLVLDKKQIKEVSYRWNGWPEDRLPYYGNGLGQLMMSHFSYSYWLTLNQPLGDHITLYWGENKPRTIPMTFRVSASEQALEEGHQAQN</sequence>
<keyword evidence="1" id="KW-0732">Signal</keyword>